<dbReference type="Proteomes" id="UP000283295">
    <property type="component" value="Unassembled WGS sequence"/>
</dbReference>
<organism evidence="1 2">
    <name type="scientific">Coprococcus eutactus</name>
    <dbReference type="NCBI Taxonomy" id="33043"/>
    <lineage>
        <taxon>Bacteria</taxon>
        <taxon>Bacillati</taxon>
        <taxon>Bacillota</taxon>
        <taxon>Clostridia</taxon>
        <taxon>Lachnospirales</taxon>
        <taxon>Lachnospiraceae</taxon>
        <taxon>Coprococcus</taxon>
    </lineage>
</organism>
<protein>
    <submittedName>
        <fullName evidence="1">Uncharacterized protein</fullName>
    </submittedName>
</protein>
<proteinExistence type="predicted"/>
<evidence type="ECO:0000313" key="1">
    <source>
        <dbReference type="EMBL" id="RGS44069.1"/>
    </source>
</evidence>
<name>A0A412IVF8_9FIRM</name>
<comment type="caution">
    <text evidence="1">The sequence shown here is derived from an EMBL/GenBank/DDBJ whole genome shotgun (WGS) entry which is preliminary data.</text>
</comment>
<dbReference type="AlphaFoldDB" id="A0A412IVF8"/>
<reference evidence="1 2" key="1">
    <citation type="submission" date="2018-08" db="EMBL/GenBank/DDBJ databases">
        <title>A genome reference for cultivated species of the human gut microbiota.</title>
        <authorList>
            <person name="Zou Y."/>
            <person name="Xue W."/>
            <person name="Luo G."/>
        </authorList>
    </citation>
    <scope>NUCLEOTIDE SEQUENCE [LARGE SCALE GENOMIC DNA]</scope>
    <source>
        <strain evidence="1 2">AF22-21</strain>
    </source>
</reference>
<gene>
    <name evidence="1" type="ORF">DWX94_01365</name>
</gene>
<dbReference type="OrthoDB" id="1770828at2"/>
<dbReference type="EMBL" id="QRVK01000002">
    <property type="protein sequence ID" value="RGS44069.1"/>
    <property type="molecule type" value="Genomic_DNA"/>
</dbReference>
<evidence type="ECO:0000313" key="2">
    <source>
        <dbReference type="Proteomes" id="UP000283295"/>
    </source>
</evidence>
<dbReference type="RefSeq" id="WP_022058486.1">
    <property type="nucleotide sequence ID" value="NZ_CABIWG010000004.1"/>
</dbReference>
<sequence length="103" mass="11822">MFASIEEAVEYWKDELSYVEDAKITGYEGGYPIVEFTIKDAAWDLVKDKKKFPRIVRSSEMEGGIEVGVSTCFYKTASLEWNPPVMRICGYPEVINRILNKVM</sequence>
<accession>A0A412IVF8</accession>